<dbReference type="NCBIfam" id="TIGR01203">
    <property type="entry name" value="HGPRTase"/>
    <property type="match status" value="1"/>
</dbReference>
<evidence type="ECO:0000256" key="7">
    <source>
        <dbReference type="ARBA" id="ARBA00014105"/>
    </source>
</evidence>
<dbReference type="CDD" id="cd06223">
    <property type="entry name" value="PRTases_typeI"/>
    <property type="match status" value="1"/>
</dbReference>
<comment type="function">
    <text evidence="2">Purine salvage pathway enzyme which catalyzes the transfer of the ribosyl-5-phosphate group from 5-phospho-alpha-D-ribose 1-diphosphate (PRPP) to the N9 position of hypoxanthine to yield IMP (inosine 5'-monophosphate). To a lesser extent, can also act on guanine leading to GMP, but shows a highly less efficient activity with xanthine.</text>
</comment>
<dbReference type="PANTHER" id="PTHR43340:SF1">
    <property type="entry name" value="HYPOXANTHINE PHOSPHORIBOSYLTRANSFERASE"/>
    <property type="match status" value="1"/>
</dbReference>
<dbReference type="Gene3D" id="3.40.50.2020">
    <property type="match status" value="1"/>
</dbReference>
<dbReference type="InterPro" id="IPR029057">
    <property type="entry name" value="PRTase-like"/>
</dbReference>
<keyword evidence="12 17" id="KW-0660">Purine salvage</keyword>
<dbReference type="GO" id="GO:0052657">
    <property type="term" value="F:guanine phosphoribosyltransferase activity"/>
    <property type="evidence" value="ECO:0007669"/>
    <property type="project" value="UniProtKB-ARBA"/>
</dbReference>
<evidence type="ECO:0000256" key="2">
    <source>
        <dbReference type="ARBA" id="ARBA00003637"/>
    </source>
</evidence>
<dbReference type="FunFam" id="3.40.50.2020:FF:000006">
    <property type="entry name" value="Hypoxanthine phosphoribosyltransferase"/>
    <property type="match status" value="1"/>
</dbReference>
<comment type="caution">
    <text evidence="19">The sequence shown here is derived from an EMBL/GenBank/DDBJ whole genome shotgun (WGS) entry which is preliminary data.</text>
</comment>
<dbReference type="InterPro" id="IPR050408">
    <property type="entry name" value="HGPRT"/>
</dbReference>
<dbReference type="Proteomes" id="UP000305675">
    <property type="component" value="Unassembled WGS sequence"/>
</dbReference>
<reference evidence="19 20" key="1">
    <citation type="submission" date="2019-04" db="EMBL/GenBank/DDBJ databases">
        <authorList>
            <person name="Hwang J.C."/>
        </authorList>
    </citation>
    <scope>NUCLEOTIDE SEQUENCE [LARGE SCALE GENOMIC DNA]</scope>
    <source>
        <strain evidence="19 20">IMCC35002</strain>
    </source>
</reference>
<name>A0A4U1BSY5_9GAMM</name>
<dbReference type="GO" id="GO:0005829">
    <property type="term" value="C:cytosol"/>
    <property type="evidence" value="ECO:0007669"/>
    <property type="project" value="TreeGrafter"/>
</dbReference>
<proteinExistence type="inferred from homology"/>
<evidence type="ECO:0000256" key="12">
    <source>
        <dbReference type="ARBA" id="ARBA00022726"/>
    </source>
</evidence>
<dbReference type="Pfam" id="PF00156">
    <property type="entry name" value="Pribosyltran"/>
    <property type="match status" value="1"/>
</dbReference>
<dbReference type="AlphaFoldDB" id="A0A4U1BSY5"/>
<comment type="catalytic activity">
    <reaction evidence="15">
        <text>GMP + diphosphate = guanine + 5-phospho-alpha-D-ribose 1-diphosphate</text>
        <dbReference type="Rhea" id="RHEA:25424"/>
        <dbReference type="ChEBI" id="CHEBI:16235"/>
        <dbReference type="ChEBI" id="CHEBI:33019"/>
        <dbReference type="ChEBI" id="CHEBI:58017"/>
        <dbReference type="ChEBI" id="CHEBI:58115"/>
        <dbReference type="EC" id="2.4.2.8"/>
    </reaction>
    <physiologicalReaction direction="right-to-left" evidence="15">
        <dbReference type="Rhea" id="RHEA:25426"/>
    </physiologicalReaction>
</comment>
<dbReference type="OrthoDB" id="9802824at2"/>
<evidence type="ECO:0000259" key="18">
    <source>
        <dbReference type="Pfam" id="PF00156"/>
    </source>
</evidence>
<dbReference type="PANTHER" id="PTHR43340">
    <property type="entry name" value="HYPOXANTHINE-GUANINE PHOSPHORIBOSYLTRANSFERASE"/>
    <property type="match status" value="1"/>
</dbReference>
<evidence type="ECO:0000256" key="13">
    <source>
        <dbReference type="ARBA" id="ARBA00022741"/>
    </source>
</evidence>
<keyword evidence="11 17" id="KW-0479">Metal-binding</keyword>
<dbReference type="GO" id="GO:0004422">
    <property type="term" value="F:hypoxanthine phosphoribosyltransferase activity"/>
    <property type="evidence" value="ECO:0007669"/>
    <property type="project" value="InterPro"/>
</dbReference>
<keyword evidence="8 17" id="KW-0963">Cytoplasm</keyword>
<evidence type="ECO:0000256" key="6">
    <source>
        <dbReference type="ARBA" id="ARBA00011895"/>
    </source>
</evidence>
<dbReference type="GO" id="GO:0032263">
    <property type="term" value="P:GMP salvage"/>
    <property type="evidence" value="ECO:0007669"/>
    <property type="project" value="TreeGrafter"/>
</dbReference>
<evidence type="ECO:0000256" key="5">
    <source>
        <dbReference type="ARBA" id="ARBA00008391"/>
    </source>
</evidence>
<gene>
    <name evidence="19" type="primary">hpt</name>
    <name evidence="19" type="ORF">FCL42_06225</name>
</gene>
<comment type="cofactor">
    <cofactor evidence="1 17">
        <name>Mg(2+)</name>
        <dbReference type="ChEBI" id="CHEBI:18420"/>
    </cofactor>
</comment>
<protein>
    <recommendedName>
        <fullName evidence="7 17">Hypoxanthine phosphoribosyltransferase</fullName>
        <ecNumber evidence="6 17">2.4.2.8</ecNumber>
    </recommendedName>
</protein>
<evidence type="ECO:0000256" key="3">
    <source>
        <dbReference type="ARBA" id="ARBA00004496"/>
    </source>
</evidence>
<comment type="pathway">
    <text evidence="4 17">Purine metabolism; IMP biosynthesis via salvage pathway; IMP from hypoxanthine: step 1/1.</text>
</comment>
<evidence type="ECO:0000256" key="9">
    <source>
        <dbReference type="ARBA" id="ARBA00022676"/>
    </source>
</evidence>
<evidence type="ECO:0000256" key="1">
    <source>
        <dbReference type="ARBA" id="ARBA00001946"/>
    </source>
</evidence>
<keyword evidence="13 17" id="KW-0547">Nucleotide-binding</keyword>
<comment type="similarity">
    <text evidence="5 17">Belongs to the purine/pyrimidine phosphoribosyltransferase family.</text>
</comment>
<accession>A0A4U1BSY5</accession>
<dbReference type="SUPFAM" id="SSF53271">
    <property type="entry name" value="PRTase-like"/>
    <property type="match status" value="1"/>
</dbReference>
<sequence>MKHELKVMITEAEINQALDKMAEKINRDYQGVDSLLVVGLLKGSVLVMSDLVRRLDGNVHLDFMTASSYGAGTESSGDVKIVMDLARSINGRHVLIVEDIIDTGRTLSKVCALLKTRNPASLEVASFLDKPSRRVVDVPVKYVGVEIPDEFVVGYGLDYDEAYRQLPYIATVLNP</sequence>
<dbReference type="GO" id="GO:0006178">
    <property type="term" value="P:guanine salvage"/>
    <property type="evidence" value="ECO:0007669"/>
    <property type="project" value="TreeGrafter"/>
</dbReference>
<dbReference type="GO" id="GO:0032264">
    <property type="term" value="P:IMP salvage"/>
    <property type="evidence" value="ECO:0007669"/>
    <property type="project" value="UniProtKB-UniPathway"/>
</dbReference>
<evidence type="ECO:0000256" key="4">
    <source>
        <dbReference type="ARBA" id="ARBA00004669"/>
    </source>
</evidence>
<dbReference type="GO" id="GO:0000287">
    <property type="term" value="F:magnesium ion binding"/>
    <property type="evidence" value="ECO:0007669"/>
    <property type="project" value="TreeGrafter"/>
</dbReference>
<dbReference type="GO" id="GO:0006166">
    <property type="term" value="P:purine ribonucleoside salvage"/>
    <property type="evidence" value="ECO:0007669"/>
    <property type="project" value="UniProtKB-KW"/>
</dbReference>
<dbReference type="UniPathway" id="UPA00591">
    <property type="reaction ID" value="UER00648"/>
</dbReference>
<dbReference type="EC" id="2.4.2.8" evidence="6 17"/>
<evidence type="ECO:0000256" key="8">
    <source>
        <dbReference type="ARBA" id="ARBA00022490"/>
    </source>
</evidence>
<evidence type="ECO:0000313" key="20">
    <source>
        <dbReference type="Proteomes" id="UP000305675"/>
    </source>
</evidence>
<dbReference type="InterPro" id="IPR000836">
    <property type="entry name" value="PRTase_dom"/>
</dbReference>
<evidence type="ECO:0000256" key="15">
    <source>
        <dbReference type="ARBA" id="ARBA00048811"/>
    </source>
</evidence>
<evidence type="ECO:0000256" key="16">
    <source>
        <dbReference type="ARBA" id="ARBA00049402"/>
    </source>
</evidence>
<dbReference type="InterPro" id="IPR005904">
    <property type="entry name" value="Hxn_phspho_trans"/>
</dbReference>
<keyword evidence="10 17" id="KW-0808">Transferase</keyword>
<keyword evidence="20" id="KW-1185">Reference proteome</keyword>
<dbReference type="GO" id="GO:0000166">
    <property type="term" value="F:nucleotide binding"/>
    <property type="evidence" value="ECO:0007669"/>
    <property type="project" value="UniProtKB-KW"/>
</dbReference>
<evidence type="ECO:0000256" key="10">
    <source>
        <dbReference type="ARBA" id="ARBA00022679"/>
    </source>
</evidence>
<comment type="subcellular location">
    <subcellularLocation>
        <location evidence="3 17">Cytoplasm</location>
    </subcellularLocation>
</comment>
<dbReference type="GO" id="GO:0046100">
    <property type="term" value="P:hypoxanthine metabolic process"/>
    <property type="evidence" value="ECO:0007669"/>
    <property type="project" value="TreeGrafter"/>
</dbReference>
<keyword evidence="9 17" id="KW-0328">Glycosyltransferase</keyword>
<dbReference type="EMBL" id="SWCJ01000003">
    <property type="protein sequence ID" value="TKB56727.1"/>
    <property type="molecule type" value="Genomic_DNA"/>
</dbReference>
<evidence type="ECO:0000256" key="17">
    <source>
        <dbReference type="RuleBase" id="RU364099"/>
    </source>
</evidence>
<evidence type="ECO:0000256" key="11">
    <source>
        <dbReference type="ARBA" id="ARBA00022723"/>
    </source>
</evidence>
<evidence type="ECO:0000256" key="14">
    <source>
        <dbReference type="ARBA" id="ARBA00022842"/>
    </source>
</evidence>
<organism evidence="19 20">
    <name type="scientific">Ferrimonas aestuarii</name>
    <dbReference type="NCBI Taxonomy" id="2569539"/>
    <lineage>
        <taxon>Bacteria</taxon>
        <taxon>Pseudomonadati</taxon>
        <taxon>Pseudomonadota</taxon>
        <taxon>Gammaproteobacteria</taxon>
        <taxon>Alteromonadales</taxon>
        <taxon>Ferrimonadaceae</taxon>
        <taxon>Ferrimonas</taxon>
    </lineage>
</organism>
<evidence type="ECO:0000313" key="19">
    <source>
        <dbReference type="EMBL" id="TKB56727.1"/>
    </source>
</evidence>
<comment type="catalytic activity">
    <reaction evidence="16">
        <text>IMP + diphosphate = hypoxanthine + 5-phospho-alpha-D-ribose 1-diphosphate</text>
        <dbReference type="Rhea" id="RHEA:17973"/>
        <dbReference type="ChEBI" id="CHEBI:17368"/>
        <dbReference type="ChEBI" id="CHEBI:33019"/>
        <dbReference type="ChEBI" id="CHEBI:58017"/>
        <dbReference type="ChEBI" id="CHEBI:58053"/>
        <dbReference type="EC" id="2.4.2.8"/>
    </reaction>
    <physiologicalReaction direction="right-to-left" evidence="16">
        <dbReference type="Rhea" id="RHEA:17975"/>
    </physiologicalReaction>
</comment>
<feature type="domain" description="Phosphoribosyltransferase" evidence="18">
    <location>
        <begin position="13"/>
        <end position="159"/>
    </location>
</feature>
<keyword evidence="14 17" id="KW-0460">Magnesium</keyword>
<dbReference type="RefSeq" id="WP_136862531.1">
    <property type="nucleotide sequence ID" value="NZ_SWCJ01000003.1"/>
</dbReference>